<dbReference type="RefSeq" id="WP_011986376.1">
    <property type="nucleotide sequence ID" value="NZ_CP013683.1"/>
</dbReference>
<reference evidence="1 2" key="1">
    <citation type="submission" date="2019-04" db="EMBL/GenBank/DDBJ databases">
        <title>Genome sequencing of Clostridium botulinum Groups I-IV and Clostridium butyricum.</title>
        <authorList>
            <person name="Brunt J."/>
            <person name="Van Vliet A.H.M."/>
            <person name="Stringer S.C."/>
            <person name="Carter A.T."/>
            <person name="Peck M.W."/>
        </authorList>
    </citation>
    <scope>NUCLEOTIDE SEQUENCE [LARGE SCALE GENOMIC DNA]</scope>
    <source>
        <strain evidence="1 2">IFR 18/054</strain>
    </source>
</reference>
<dbReference type="GeneID" id="5186049"/>
<gene>
    <name evidence="1" type="ORF">FCV25_09135</name>
</gene>
<dbReference type="Proteomes" id="UP000472521">
    <property type="component" value="Unassembled WGS sequence"/>
</dbReference>
<proteinExistence type="predicted"/>
<name>A0A2I4NM44_CLOBO</name>
<organism evidence="1 2">
    <name type="scientific">Clostridium botulinum</name>
    <dbReference type="NCBI Taxonomy" id="1491"/>
    <lineage>
        <taxon>Bacteria</taxon>
        <taxon>Bacillati</taxon>
        <taxon>Bacillota</taxon>
        <taxon>Clostridia</taxon>
        <taxon>Eubacteriales</taxon>
        <taxon>Clostridiaceae</taxon>
        <taxon>Clostridium</taxon>
    </lineage>
</organism>
<dbReference type="OMA" id="YCDIYEN"/>
<accession>A0A2I4NM44</accession>
<comment type="caution">
    <text evidence="1">The sequence shown here is derived from an EMBL/GenBank/DDBJ whole genome shotgun (WGS) entry which is preliminary data.</text>
</comment>
<dbReference type="EMBL" id="SWND01000004">
    <property type="protein sequence ID" value="NFF01933.1"/>
    <property type="molecule type" value="Genomic_DNA"/>
</dbReference>
<sequence>MNRETCIFNYTKKCTDCGECEICDLDQNKKCDNCGECLQREGIDTQAIKIDEIKEDKNFVDKEDLKKVLKEDEKELESLKEFEEDLENEILQETQLLKDYDENFKEQGLYAIENVEGVQIEYIEDVDGLSELMEDESRLKKVAYEEFPGLIKIRENK</sequence>
<evidence type="ECO:0000313" key="1">
    <source>
        <dbReference type="EMBL" id="NFF01933.1"/>
    </source>
</evidence>
<protein>
    <submittedName>
        <fullName evidence="1">Uncharacterized protein</fullName>
    </submittedName>
</protein>
<dbReference type="AlphaFoldDB" id="A0A2I4NM44"/>
<evidence type="ECO:0000313" key="2">
    <source>
        <dbReference type="Proteomes" id="UP000472521"/>
    </source>
</evidence>